<dbReference type="AlphaFoldDB" id="A0A2U2B858"/>
<keyword evidence="2" id="KW-1185">Reference proteome</keyword>
<proteinExistence type="predicted"/>
<gene>
    <name evidence="1" type="ORF">DDZ16_11680</name>
</gene>
<dbReference type="OrthoDB" id="1123113at2"/>
<sequence>MKTSVFFTIIFTALTINVNATNPNNELLPPSENVLSVINEATEENLEIAEWMLDENTFETEYAIMEVKEWMLNFDYLVESRIEVKNWMLDETLFSDSKEMIEVESWMLDERLFEDKMEILTVQDWMLDVEAFNICSKKS</sequence>
<dbReference type="RefSeq" id="WP_109264647.1">
    <property type="nucleotide sequence ID" value="NZ_QEWP01000008.1"/>
</dbReference>
<evidence type="ECO:0000313" key="2">
    <source>
        <dbReference type="Proteomes" id="UP000244956"/>
    </source>
</evidence>
<comment type="caution">
    <text evidence="1">The sequence shown here is derived from an EMBL/GenBank/DDBJ whole genome shotgun (WGS) entry which is preliminary data.</text>
</comment>
<protein>
    <submittedName>
        <fullName evidence="1">Uncharacterized protein</fullName>
    </submittedName>
</protein>
<dbReference type="Proteomes" id="UP000244956">
    <property type="component" value="Unassembled WGS sequence"/>
</dbReference>
<dbReference type="EMBL" id="QEWP01000008">
    <property type="protein sequence ID" value="PWD99247.1"/>
    <property type="molecule type" value="Genomic_DNA"/>
</dbReference>
<organism evidence="1 2">
    <name type="scientific">Marinilabilia rubra</name>
    <dbReference type="NCBI Taxonomy" id="2162893"/>
    <lineage>
        <taxon>Bacteria</taxon>
        <taxon>Pseudomonadati</taxon>
        <taxon>Bacteroidota</taxon>
        <taxon>Bacteroidia</taxon>
        <taxon>Marinilabiliales</taxon>
        <taxon>Marinilabiliaceae</taxon>
        <taxon>Marinilabilia</taxon>
    </lineage>
</organism>
<accession>A0A2U2B858</accession>
<evidence type="ECO:0000313" key="1">
    <source>
        <dbReference type="EMBL" id="PWD99247.1"/>
    </source>
</evidence>
<name>A0A2U2B858_9BACT</name>
<reference evidence="1 2" key="1">
    <citation type="submission" date="2018-05" db="EMBL/GenBank/DDBJ databases">
        <title>Marinilabilia rubrum sp. nov., isolated from saltern sediment.</title>
        <authorList>
            <person name="Zhang R."/>
        </authorList>
    </citation>
    <scope>NUCLEOTIDE SEQUENCE [LARGE SCALE GENOMIC DNA]</scope>
    <source>
        <strain evidence="1 2">WTE16</strain>
    </source>
</reference>